<dbReference type="AlphaFoldDB" id="A0A8T3BVB9"/>
<accession>A0A8T3BVB9</accession>
<evidence type="ECO:0000313" key="2">
    <source>
        <dbReference type="Proteomes" id="UP000829196"/>
    </source>
</evidence>
<organism evidence="1 2">
    <name type="scientific">Dendrobium nobile</name>
    <name type="common">Orchid</name>
    <dbReference type="NCBI Taxonomy" id="94219"/>
    <lineage>
        <taxon>Eukaryota</taxon>
        <taxon>Viridiplantae</taxon>
        <taxon>Streptophyta</taxon>
        <taxon>Embryophyta</taxon>
        <taxon>Tracheophyta</taxon>
        <taxon>Spermatophyta</taxon>
        <taxon>Magnoliopsida</taxon>
        <taxon>Liliopsida</taxon>
        <taxon>Asparagales</taxon>
        <taxon>Orchidaceae</taxon>
        <taxon>Epidendroideae</taxon>
        <taxon>Malaxideae</taxon>
        <taxon>Dendrobiinae</taxon>
        <taxon>Dendrobium</taxon>
    </lineage>
</organism>
<proteinExistence type="predicted"/>
<protein>
    <submittedName>
        <fullName evidence="1">Uncharacterized protein</fullName>
    </submittedName>
</protein>
<dbReference type="EMBL" id="JAGYWB010000006">
    <property type="protein sequence ID" value="KAI0520329.1"/>
    <property type="molecule type" value="Genomic_DNA"/>
</dbReference>
<name>A0A8T3BVB9_DENNO</name>
<gene>
    <name evidence="1" type="ORF">KFK09_007801</name>
</gene>
<sequence length="113" mass="12964">MQTRKRKHQKTTIVLNVEKPKIGKKYRAISHQEIHYENGRNYTYIFSLALPHCLTSPHSSLSTHNREKGALKLHQGMQPFKLSMKNEKENCPNQIAVSGFVALQCSTLYRSPA</sequence>
<dbReference type="Proteomes" id="UP000829196">
    <property type="component" value="Unassembled WGS sequence"/>
</dbReference>
<evidence type="ECO:0000313" key="1">
    <source>
        <dbReference type="EMBL" id="KAI0520329.1"/>
    </source>
</evidence>
<keyword evidence="2" id="KW-1185">Reference proteome</keyword>
<reference evidence="1" key="1">
    <citation type="journal article" date="2022" name="Front. Genet.">
        <title>Chromosome-Scale Assembly of the Dendrobium nobile Genome Provides Insights Into the Molecular Mechanism of the Biosynthesis of the Medicinal Active Ingredient of Dendrobium.</title>
        <authorList>
            <person name="Xu Q."/>
            <person name="Niu S.-C."/>
            <person name="Li K.-L."/>
            <person name="Zheng P.-J."/>
            <person name="Zhang X.-J."/>
            <person name="Jia Y."/>
            <person name="Liu Y."/>
            <person name="Niu Y.-X."/>
            <person name="Yu L.-H."/>
            <person name="Chen D.-F."/>
            <person name="Zhang G.-Q."/>
        </authorList>
    </citation>
    <scope>NUCLEOTIDE SEQUENCE</scope>
    <source>
        <tissue evidence="1">Leaf</tissue>
    </source>
</reference>
<comment type="caution">
    <text evidence="1">The sequence shown here is derived from an EMBL/GenBank/DDBJ whole genome shotgun (WGS) entry which is preliminary data.</text>
</comment>